<feature type="domain" description="Endoplasmic reticulum vesicle transporter N-terminal" evidence="8">
    <location>
        <begin position="16"/>
        <end position="101"/>
    </location>
</feature>
<dbReference type="Pfam" id="PF13850">
    <property type="entry name" value="ERGIC_N"/>
    <property type="match status" value="1"/>
</dbReference>
<evidence type="ECO:0000256" key="6">
    <source>
        <dbReference type="SAM" id="Phobius"/>
    </source>
</evidence>
<dbReference type="PANTHER" id="PTHR10984:SF25">
    <property type="entry name" value="ENDOPLASMIC RETICULUM-GOLGI INTERMEDIATE COMPARTMENT PROTEIN 3"/>
    <property type="match status" value="1"/>
</dbReference>
<keyword evidence="4 6" id="KW-1133">Transmembrane helix</keyword>
<dbReference type="GO" id="GO:0005783">
    <property type="term" value="C:endoplasmic reticulum"/>
    <property type="evidence" value="ECO:0007669"/>
    <property type="project" value="TreeGrafter"/>
</dbReference>
<comment type="similarity">
    <text evidence="2">Belongs to the ERGIC family.</text>
</comment>
<dbReference type="EMBL" id="BRXW01000610">
    <property type="protein sequence ID" value="GMH69827.1"/>
    <property type="molecule type" value="Genomic_DNA"/>
</dbReference>
<dbReference type="AlphaFoldDB" id="A0A9W7E8G4"/>
<dbReference type="InterPro" id="IPR045888">
    <property type="entry name" value="Erv"/>
</dbReference>
<dbReference type="GO" id="GO:0016020">
    <property type="term" value="C:membrane"/>
    <property type="evidence" value="ECO:0007669"/>
    <property type="project" value="UniProtKB-SubCell"/>
</dbReference>
<evidence type="ECO:0000256" key="5">
    <source>
        <dbReference type="ARBA" id="ARBA00023136"/>
    </source>
</evidence>
<name>A0A9W7E8G4_9STRA</name>
<evidence type="ECO:0000313" key="9">
    <source>
        <dbReference type="EMBL" id="GMH69827.1"/>
    </source>
</evidence>
<dbReference type="GO" id="GO:0030134">
    <property type="term" value="C:COPII-coated ER to Golgi transport vesicle"/>
    <property type="evidence" value="ECO:0007669"/>
    <property type="project" value="TreeGrafter"/>
</dbReference>
<keyword evidence="5 6" id="KW-0472">Membrane</keyword>
<keyword evidence="3 6" id="KW-0812">Transmembrane</keyword>
<sequence length="323" mass="35701">MIIFSPFFHSARFVHVNFFAKPIDGLINKTTLGGVLTLLSFLISGVLLLSELYQFALVDTHEHLQIRSGAKESVAIKVHITFPYLHCNDLQVDYVNTKSDEKLDRKQRPVVKRKVTSKEEKLLKQANFLPPSDAGSSAALGPVGCTIDGVLNTVVVGGNFKISLTQNVWGAVALQGMQSVEKLMNVSHYVHDVSVGKYFNKKVNPLKNLPVGIPEGIGLVQFYLKVIPTIYKRPMSMTKKQYQISMTEQFVKMSTLLVTGNMQQPGVAFSYDFTPMEIEHQESRENILTFLGSLFSVVGGIFVSVGLVSNCLMKAVGASKKLD</sequence>
<proteinExistence type="inferred from homology"/>
<evidence type="ECO:0000259" key="7">
    <source>
        <dbReference type="Pfam" id="PF07970"/>
    </source>
</evidence>
<accession>A0A9W7E8G4</accession>
<dbReference type="PANTHER" id="PTHR10984">
    <property type="entry name" value="ENDOPLASMIC RETICULUM-GOLGI INTERMEDIATE COMPARTMENT PROTEIN"/>
    <property type="match status" value="1"/>
</dbReference>
<dbReference type="Pfam" id="PF07970">
    <property type="entry name" value="COPIIcoated_ERV"/>
    <property type="match status" value="1"/>
</dbReference>
<organism evidence="9 10">
    <name type="scientific">Triparma laevis f. longispina</name>
    <dbReference type="NCBI Taxonomy" id="1714387"/>
    <lineage>
        <taxon>Eukaryota</taxon>
        <taxon>Sar</taxon>
        <taxon>Stramenopiles</taxon>
        <taxon>Ochrophyta</taxon>
        <taxon>Bolidophyceae</taxon>
        <taxon>Parmales</taxon>
        <taxon>Triparmaceae</taxon>
        <taxon>Triparma</taxon>
    </lineage>
</organism>
<comment type="caution">
    <text evidence="9">The sequence shown here is derived from an EMBL/GenBank/DDBJ whole genome shotgun (WGS) entry which is preliminary data.</text>
</comment>
<evidence type="ECO:0000256" key="4">
    <source>
        <dbReference type="ARBA" id="ARBA00022989"/>
    </source>
</evidence>
<evidence type="ECO:0000256" key="3">
    <source>
        <dbReference type="ARBA" id="ARBA00022692"/>
    </source>
</evidence>
<keyword evidence="10" id="KW-1185">Reference proteome</keyword>
<evidence type="ECO:0000313" key="10">
    <source>
        <dbReference type="Proteomes" id="UP001165122"/>
    </source>
</evidence>
<dbReference type="InterPro" id="IPR012936">
    <property type="entry name" value="Erv_C"/>
</dbReference>
<dbReference type="Proteomes" id="UP001165122">
    <property type="component" value="Unassembled WGS sequence"/>
</dbReference>
<dbReference type="InterPro" id="IPR039542">
    <property type="entry name" value="Erv_N"/>
</dbReference>
<comment type="subcellular location">
    <subcellularLocation>
        <location evidence="1">Membrane</location>
        <topology evidence="1">Multi-pass membrane protein</topology>
    </subcellularLocation>
</comment>
<reference evidence="10" key="1">
    <citation type="journal article" date="2023" name="Commun. Biol.">
        <title>Genome analysis of Parmales, the sister group of diatoms, reveals the evolutionary specialization of diatoms from phago-mixotrophs to photoautotrophs.</title>
        <authorList>
            <person name="Ban H."/>
            <person name="Sato S."/>
            <person name="Yoshikawa S."/>
            <person name="Yamada K."/>
            <person name="Nakamura Y."/>
            <person name="Ichinomiya M."/>
            <person name="Sato N."/>
            <person name="Blanc-Mathieu R."/>
            <person name="Endo H."/>
            <person name="Kuwata A."/>
            <person name="Ogata H."/>
        </authorList>
    </citation>
    <scope>NUCLEOTIDE SEQUENCE [LARGE SCALE GENOMIC DNA]</scope>
    <source>
        <strain evidence="10">NIES 3700</strain>
    </source>
</reference>
<evidence type="ECO:0000256" key="2">
    <source>
        <dbReference type="ARBA" id="ARBA00005648"/>
    </source>
</evidence>
<dbReference type="OrthoDB" id="270930at2759"/>
<feature type="domain" description="Endoplasmic reticulum vesicle transporter C-terminal" evidence="7">
    <location>
        <begin position="144"/>
        <end position="308"/>
    </location>
</feature>
<evidence type="ECO:0000256" key="1">
    <source>
        <dbReference type="ARBA" id="ARBA00004141"/>
    </source>
</evidence>
<gene>
    <name evidence="9" type="ORF">TrLO_g4986</name>
</gene>
<evidence type="ECO:0000259" key="8">
    <source>
        <dbReference type="Pfam" id="PF13850"/>
    </source>
</evidence>
<protein>
    <submittedName>
        <fullName evidence="9">Uncharacterized protein</fullName>
    </submittedName>
</protein>
<feature type="transmembrane region" description="Helical" evidence="6">
    <location>
        <begin position="287"/>
        <end position="312"/>
    </location>
</feature>